<name>A0A3B5B7T9_9TELE</name>
<evidence type="ECO:0000256" key="7">
    <source>
        <dbReference type="ARBA" id="ARBA00023145"/>
    </source>
</evidence>
<dbReference type="EC" id="3.4.24.-" evidence="13"/>
<keyword evidence="8" id="KW-1015">Disulfide bond</keyword>
<evidence type="ECO:0000256" key="8">
    <source>
        <dbReference type="ARBA" id="ARBA00023157"/>
    </source>
</evidence>
<dbReference type="FunFam" id="3.40.390.10:FF:000040">
    <property type="entry name" value="Metalloendopeptidase"/>
    <property type="match status" value="1"/>
</dbReference>
<evidence type="ECO:0000256" key="10">
    <source>
        <dbReference type="ARBA" id="ARBA00023329"/>
    </source>
</evidence>
<accession>A0A3B5B7T9</accession>
<evidence type="ECO:0000259" key="14">
    <source>
        <dbReference type="PROSITE" id="PS51864"/>
    </source>
</evidence>
<dbReference type="PRINTS" id="PR00480">
    <property type="entry name" value="ASTACIN"/>
</dbReference>
<dbReference type="STRING" id="144197.ENSSPAP00000028951"/>
<dbReference type="SUPFAM" id="SSF55486">
    <property type="entry name" value="Metalloproteases ('zincins'), catalytic domain"/>
    <property type="match status" value="1"/>
</dbReference>
<dbReference type="CDD" id="cd04283">
    <property type="entry name" value="ZnMc_hatching_enzyme"/>
    <property type="match status" value="1"/>
</dbReference>
<dbReference type="AlphaFoldDB" id="A0A3B5B7T9"/>
<keyword evidence="6 12" id="KW-0482">Metalloprotease</keyword>
<evidence type="ECO:0000256" key="5">
    <source>
        <dbReference type="ARBA" id="ARBA00022833"/>
    </source>
</evidence>
<feature type="binding site" evidence="12">
    <location>
        <position position="166"/>
    </location>
    <ligand>
        <name>Zn(2+)</name>
        <dbReference type="ChEBI" id="CHEBI:29105"/>
        <note>catalytic</note>
    </ligand>
</feature>
<keyword evidence="10" id="KW-0968">Cytoplasmic vesicle</keyword>
<dbReference type="GO" id="GO:0042588">
    <property type="term" value="C:zymogen granule"/>
    <property type="evidence" value="ECO:0007669"/>
    <property type="project" value="UniProtKB-SubCell"/>
</dbReference>
<evidence type="ECO:0000256" key="11">
    <source>
        <dbReference type="ARBA" id="ARBA00024324"/>
    </source>
</evidence>
<sequence>MDLYTTVSPLLLLLLLLGLCGAQLDNKKKLFHLIFFLHLDEKSSTLTGFSDFLMEGDLLPPKTRTAMKCLNDANSCLWPKSANGKVEIKYTISNKYDRSERNAIIRAMRDFESQTCIRFIPRKRGERIYLSIEPRYGCFSMLGRIGDRQVVSLQRFGCIDHGIIQHELMHAIGFHHEHTRSDRDQYVKIHWENLDDYVKNNFHKKDTNNLNLPYDYSSIMHYGRTAFGRFGSQTITPIPDPSVPIGQRAAMSEVDILRVNLLYKCHLRDD</sequence>
<evidence type="ECO:0000256" key="2">
    <source>
        <dbReference type="ARBA" id="ARBA00022723"/>
    </source>
</evidence>
<keyword evidence="2 12" id="KW-0479">Metal-binding</keyword>
<dbReference type="Gene3D" id="3.40.390.10">
    <property type="entry name" value="Collagenase (Catalytic Domain)"/>
    <property type="match status" value="1"/>
</dbReference>
<keyword evidence="4 12" id="KW-0378">Hydrolase</keyword>
<dbReference type="GeneTree" id="ENSGT00940000154856"/>
<evidence type="ECO:0000256" key="13">
    <source>
        <dbReference type="RuleBase" id="RU361183"/>
    </source>
</evidence>
<dbReference type="GO" id="GO:0004222">
    <property type="term" value="F:metalloendopeptidase activity"/>
    <property type="evidence" value="ECO:0007669"/>
    <property type="project" value="UniProtKB-UniRule"/>
</dbReference>
<feature type="domain" description="Peptidase M12A" evidence="14">
    <location>
        <begin position="65"/>
        <end position="266"/>
    </location>
</feature>
<dbReference type="GO" id="GO:0008270">
    <property type="term" value="F:zinc ion binding"/>
    <property type="evidence" value="ECO:0007669"/>
    <property type="project" value="UniProtKB-UniRule"/>
</dbReference>
<protein>
    <recommendedName>
        <fullName evidence="13">Metalloendopeptidase</fullName>
        <ecNumber evidence="13">3.4.24.-</ecNumber>
    </recommendedName>
</protein>
<evidence type="ECO:0000256" key="6">
    <source>
        <dbReference type="ARBA" id="ARBA00023049"/>
    </source>
</evidence>
<evidence type="ECO:0000256" key="3">
    <source>
        <dbReference type="ARBA" id="ARBA00022729"/>
    </source>
</evidence>
<dbReference type="SMART" id="SM00235">
    <property type="entry name" value="ZnMc"/>
    <property type="match status" value="1"/>
</dbReference>
<dbReference type="PANTHER" id="PTHR10127">
    <property type="entry name" value="DISCOIDIN, CUB, EGF, LAMININ , AND ZINC METALLOPROTEASE DOMAIN CONTAINING"/>
    <property type="match status" value="1"/>
</dbReference>
<keyword evidence="9" id="KW-0325">Glycoprotein</keyword>
<comment type="caution">
    <text evidence="12">Lacks conserved residue(s) required for the propagation of feature annotation.</text>
</comment>
<dbReference type="InterPro" id="IPR006026">
    <property type="entry name" value="Peptidase_Metallo"/>
</dbReference>
<keyword evidence="5 12" id="KW-0862">Zinc</keyword>
<comment type="subcellular location">
    <subcellularLocation>
        <location evidence="11">Zymogen granule</location>
    </subcellularLocation>
</comment>
<evidence type="ECO:0000313" key="15">
    <source>
        <dbReference type="Ensembl" id="ENSSPAP00000028951.1"/>
    </source>
</evidence>
<proteinExistence type="predicted"/>
<feature type="binding site" evidence="12">
    <location>
        <position position="170"/>
    </location>
    <ligand>
        <name>Zn(2+)</name>
        <dbReference type="ChEBI" id="CHEBI:29105"/>
        <note>catalytic</note>
    </ligand>
</feature>
<evidence type="ECO:0000256" key="9">
    <source>
        <dbReference type="ARBA" id="ARBA00023180"/>
    </source>
</evidence>
<dbReference type="Ensembl" id="ENSSPAT00000029418.1">
    <property type="protein sequence ID" value="ENSSPAP00000028951.1"/>
    <property type="gene ID" value="ENSSPAG00000021750.1"/>
</dbReference>
<reference evidence="15" key="1">
    <citation type="submission" date="2023-09" db="UniProtKB">
        <authorList>
            <consortium name="Ensembl"/>
        </authorList>
    </citation>
    <scope>IDENTIFICATION</scope>
</reference>
<dbReference type="InterPro" id="IPR001506">
    <property type="entry name" value="Peptidase_M12A"/>
</dbReference>
<dbReference type="GO" id="GO:0006508">
    <property type="term" value="P:proteolysis"/>
    <property type="evidence" value="ECO:0007669"/>
    <property type="project" value="UniProtKB-KW"/>
</dbReference>
<keyword evidence="3" id="KW-0732">Signal</keyword>
<evidence type="ECO:0000256" key="1">
    <source>
        <dbReference type="ARBA" id="ARBA00022670"/>
    </source>
</evidence>
<keyword evidence="1 12" id="KW-0645">Protease</keyword>
<dbReference type="PROSITE" id="PS51864">
    <property type="entry name" value="ASTACIN"/>
    <property type="match status" value="1"/>
</dbReference>
<evidence type="ECO:0000256" key="12">
    <source>
        <dbReference type="PROSITE-ProRule" id="PRU01211"/>
    </source>
</evidence>
<dbReference type="Pfam" id="PF01400">
    <property type="entry name" value="Astacin"/>
    <property type="match status" value="1"/>
</dbReference>
<evidence type="ECO:0000256" key="4">
    <source>
        <dbReference type="ARBA" id="ARBA00022801"/>
    </source>
</evidence>
<feature type="binding site" evidence="12">
    <location>
        <position position="176"/>
    </location>
    <ligand>
        <name>Zn(2+)</name>
        <dbReference type="ChEBI" id="CHEBI:29105"/>
        <note>catalytic</note>
    </ligand>
</feature>
<dbReference type="PANTHER" id="PTHR10127:SF839">
    <property type="entry name" value="HATCHING ENZYME 1.2-RELATED"/>
    <property type="match status" value="1"/>
</dbReference>
<dbReference type="InterPro" id="IPR024079">
    <property type="entry name" value="MetalloPept_cat_dom_sf"/>
</dbReference>
<organism evidence="15">
    <name type="scientific">Stegastes partitus</name>
    <name type="common">bicolor damselfish</name>
    <dbReference type="NCBI Taxonomy" id="144197"/>
    <lineage>
        <taxon>Eukaryota</taxon>
        <taxon>Metazoa</taxon>
        <taxon>Chordata</taxon>
        <taxon>Craniata</taxon>
        <taxon>Vertebrata</taxon>
        <taxon>Euteleostomi</taxon>
        <taxon>Actinopterygii</taxon>
        <taxon>Neopterygii</taxon>
        <taxon>Teleostei</taxon>
        <taxon>Neoteleostei</taxon>
        <taxon>Acanthomorphata</taxon>
        <taxon>Ovalentaria</taxon>
        <taxon>Pomacentridae</taxon>
        <taxon>Stegastes</taxon>
    </lineage>
</organism>
<feature type="active site" evidence="12">
    <location>
        <position position="167"/>
    </location>
</feature>
<dbReference type="InterPro" id="IPR034039">
    <property type="entry name" value="ZnMP_hatching_enz"/>
</dbReference>
<keyword evidence="7" id="KW-0865">Zymogen</keyword>
<comment type="cofactor">
    <cofactor evidence="12 13">
        <name>Zn(2+)</name>
        <dbReference type="ChEBI" id="CHEBI:29105"/>
    </cofactor>
    <text evidence="12 13">Binds 1 zinc ion per subunit.</text>
</comment>